<comment type="similarity">
    <text evidence="1 2">Belongs to the phospholipid scramblase family.</text>
</comment>
<comment type="cofactor">
    <cofactor evidence="2">
        <name>Ca(2+)</name>
        <dbReference type="ChEBI" id="CHEBI:29108"/>
    </cofactor>
</comment>
<protein>
    <recommendedName>
        <fullName evidence="2">Phospholipid scramblase</fullName>
    </recommendedName>
</protein>
<dbReference type="GO" id="GO:0017128">
    <property type="term" value="F:phospholipid scramblase activity"/>
    <property type="evidence" value="ECO:0007669"/>
    <property type="project" value="InterPro"/>
</dbReference>
<comment type="function">
    <text evidence="2">May mediate accelerated ATP-independent bidirectional transbilayer migration of phospholipids upon binding calcium ions that results in a loss of phospholipid asymmetry in the plasma membrane.</text>
</comment>
<keyword evidence="2" id="KW-0106">Calcium</keyword>
<dbReference type="GO" id="GO:0005886">
    <property type="term" value="C:plasma membrane"/>
    <property type="evidence" value="ECO:0007669"/>
    <property type="project" value="TreeGrafter"/>
</dbReference>
<keyword evidence="2" id="KW-0564">Palmitate</keyword>
<dbReference type="OrthoDB" id="191150at2759"/>
<reference evidence="4 5" key="1">
    <citation type="journal article" date="2017" name="Gigascience">
        <title>Draft genome of the honey bee ectoparasitic mite, Tropilaelaps mercedesae, is shaped by the parasitic life history.</title>
        <authorList>
            <person name="Dong X."/>
            <person name="Armstrong S.D."/>
            <person name="Xia D."/>
            <person name="Makepeace B.L."/>
            <person name="Darby A.C."/>
            <person name="Kadowaki T."/>
        </authorList>
    </citation>
    <scope>NUCLEOTIDE SEQUENCE [LARGE SCALE GENOMIC DNA]</scope>
    <source>
        <strain evidence="4">Wuxi-XJTLU</strain>
    </source>
</reference>
<dbReference type="PANTHER" id="PTHR23248">
    <property type="entry name" value="PHOSPHOLIPID SCRAMBLASE-RELATED"/>
    <property type="match status" value="1"/>
</dbReference>
<dbReference type="InterPro" id="IPR005552">
    <property type="entry name" value="Scramblase"/>
</dbReference>
<dbReference type="EMBL" id="MNPL01008079">
    <property type="protein sequence ID" value="OQR74380.1"/>
    <property type="molecule type" value="Genomic_DNA"/>
</dbReference>
<comment type="caution">
    <text evidence="4">The sequence shown here is derived from an EMBL/GenBank/DDBJ whole genome shotgun (WGS) entry which is preliminary data.</text>
</comment>
<gene>
    <name evidence="4" type="ORF">BIW11_09116</name>
</gene>
<feature type="non-terminal residue" evidence="4">
    <location>
        <position position="1"/>
    </location>
</feature>
<feature type="compositionally biased region" description="Polar residues" evidence="3">
    <location>
        <begin position="104"/>
        <end position="115"/>
    </location>
</feature>
<evidence type="ECO:0000313" key="4">
    <source>
        <dbReference type="EMBL" id="OQR74380.1"/>
    </source>
</evidence>
<accession>A0A1V9XLG7</accession>
<name>A0A1V9XLG7_9ACAR</name>
<evidence type="ECO:0000256" key="1">
    <source>
        <dbReference type="ARBA" id="ARBA00005350"/>
    </source>
</evidence>
<dbReference type="AlphaFoldDB" id="A0A1V9XLG7"/>
<keyword evidence="2" id="KW-0449">Lipoprotein</keyword>
<sequence>VITVTSPRWGEIGSVHHEWSLSSPQLAIKNSEGKTQLRIVGPICTCDECQKDDFIIFPVTSEESGEQVGRIIRPFPRPPESPAGASPRGHNNAPDHLMEDPTRSHNSVRQPSSRTSEPKPEANTLTEGYSVSFNKELPVSMKAVLLASVFLIVCVKSLRRIYI</sequence>
<keyword evidence="5" id="KW-1185">Reference proteome</keyword>
<organism evidence="4 5">
    <name type="scientific">Tropilaelaps mercedesae</name>
    <dbReference type="NCBI Taxonomy" id="418985"/>
    <lineage>
        <taxon>Eukaryota</taxon>
        <taxon>Metazoa</taxon>
        <taxon>Ecdysozoa</taxon>
        <taxon>Arthropoda</taxon>
        <taxon>Chelicerata</taxon>
        <taxon>Arachnida</taxon>
        <taxon>Acari</taxon>
        <taxon>Parasitiformes</taxon>
        <taxon>Mesostigmata</taxon>
        <taxon>Gamasina</taxon>
        <taxon>Dermanyssoidea</taxon>
        <taxon>Laelapidae</taxon>
        <taxon>Tropilaelaps</taxon>
    </lineage>
</organism>
<evidence type="ECO:0000256" key="3">
    <source>
        <dbReference type="SAM" id="MobiDB-lite"/>
    </source>
</evidence>
<evidence type="ECO:0000256" key="2">
    <source>
        <dbReference type="RuleBase" id="RU363116"/>
    </source>
</evidence>
<dbReference type="Proteomes" id="UP000192247">
    <property type="component" value="Unassembled WGS sequence"/>
</dbReference>
<dbReference type="Pfam" id="PF03803">
    <property type="entry name" value="Scramblase"/>
    <property type="match status" value="1"/>
</dbReference>
<feature type="region of interest" description="Disordered" evidence="3">
    <location>
        <begin position="62"/>
        <end position="124"/>
    </location>
</feature>
<dbReference type="InParanoid" id="A0A1V9XLG7"/>
<evidence type="ECO:0000313" key="5">
    <source>
        <dbReference type="Proteomes" id="UP000192247"/>
    </source>
</evidence>
<proteinExistence type="inferred from homology"/>
<dbReference type="PANTHER" id="PTHR23248:SF9">
    <property type="entry name" value="PHOSPHOLIPID SCRAMBLASE"/>
    <property type="match status" value="1"/>
</dbReference>